<keyword evidence="1" id="KW-1133">Transmembrane helix</keyword>
<dbReference type="EMBL" id="JAPQEX020000001">
    <property type="protein sequence ID" value="MDG1644871.1"/>
    <property type="molecule type" value="Genomic_DNA"/>
</dbReference>
<keyword evidence="3" id="KW-1185">Reference proteome</keyword>
<sequence>MNMRFSFITKVALVIGLILSAFWGINSYRKSLIPDSMVNNSKLEVLAIPGSTLSSIIRGNGTAEEMLDLIETGKNAMSKYPHETPPSIGNIDWAVHLPVVTVDAKPHWSTRSSMLPSIVAHTVAEEMPSICGECTPTSASEEEPMIQNSRNSPGLQIGGETLGVEIPAPKASIPWHQDATAIIRSDVESAVRPTRQQTSTNIDFPSAAATQALTKSTNSSITRPIVSAMNEPEQDEPNYERPIKYTASIGYPATYELNNQFTVSVAVTKGDNPKVTRDKIRDVSVKGHNIVDETPLMAPTKKVQATLLYDNLRREPVETVIQPVYKDYSTLWTWRITPDKTGAHTITILVNTVLPNDQPNASITNEYEVIITESMWSKASRFLGPLIPEVLKSEIVSKLVYAPLLAFIVWLVRRIWRSIRRKRKQAVAGREETSSA</sequence>
<organism evidence="2 3">
    <name type="scientific">Klebsiella huaxiensis</name>
    <dbReference type="NCBI Taxonomy" id="2153354"/>
    <lineage>
        <taxon>Bacteria</taxon>
        <taxon>Pseudomonadati</taxon>
        <taxon>Pseudomonadota</taxon>
        <taxon>Gammaproteobacteria</taxon>
        <taxon>Enterobacterales</taxon>
        <taxon>Enterobacteriaceae</taxon>
        <taxon>Klebsiella/Raoultella group</taxon>
        <taxon>Klebsiella</taxon>
    </lineage>
</organism>
<evidence type="ECO:0000256" key="1">
    <source>
        <dbReference type="SAM" id="Phobius"/>
    </source>
</evidence>
<name>A0ABT6EHJ4_9ENTR</name>
<feature type="transmembrane region" description="Helical" evidence="1">
    <location>
        <begin position="399"/>
        <end position="416"/>
    </location>
</feature>
<proteinExistence type="predicted"/>
<dbReference type="RefSeq" id="WP_267986068.1">
    <property type="nucleotide sequence ID" value="NZ_JAPQEX020000001.1"/>
</dbReference>
<dbReference type="Proteomes" id="UP001075001">
    <property type="component" value="Unassembled WGS sequence"/>
</dbReference>
<reference evidence="2" key="1">
    <citation type="submission" date="2023-03" db="EMBL/GenBank/DDBJ databases">
        <title>identification of new KPC variant in Klebsiella huaxiensis from the Hospital Sewage Samples in China.</title>
        <authorList>
            <person name="Wu Y."/>
        </authorList>
    </citation>
    <scope>NUCLEOTIDE SEQUENCE</scope>
    <source>
        <strain evidence="2">ZR-9</strain>
    </source>
</reference>
<keyword evidence="1" id="KW-0472">Membrane</keyword>
<evidence type="ECO:0000313" key="3">
    <source>
        <dbReference type="Proteomes" id="UP001075001"/>
    </source>
</evidence>
<protein>
    <submittedName>
        <fullName evidence="2">Uncharacterized protein</fullName>
    </submittedName>
</protein>
<accession>A0ABT6EHJ4</accession>
<comment type="caution">
    <text evidence="2">The sequence shown here is derived from an EMBL/GenBank/DDBJ whole genome shotgun (WGS) entry which is preliminary data.</text>
</comment>
<keyword evidence="1" id="KW-0812">Transmembrane</keyword>
<evidence type="ECO:0000313" key="2">
    <source>
        <dbReference type="EMBL" id="MDG1644871.1"/>
    </source>
</evidence>
<gene>
    <name evidence="2" type="ORF">OXR69_023815</name>
</gene>